<dbReference type="Proteomes" id="UP000789901">
    <property type="component" value="Unassembled WGS sequence"/>
</dbReference>
<keyword evidence="2" id="KW-1185">Reference proteome</keyword>
<feature type="non-terminal residue" evidence="1">
    <location>
        <position position="1"/>
    </location>
</feature>
<evidence type="ECO:0000313" key="1">
    <source>
        <dbReference type="EMBL" id="CAG8703474.1"/>
    </source>
</evidence>
<evidence type="ECO:0000313" key="2">
    <source>
        <dbReference type="Proteomes" id="UP000789901"/>
    </source>
</evidence>
<sequence length="85" mass="9752">DTIAQNKGLSYYRAGARQFDRSSTRSFRSSATDLTSEELWFYASNIDYRVMVEISDILSKQEFLNYEGSKSDKQNPTGSNLFIFS</sequence>
<name>A0ABN7UYP6_GIGMA</name>
<comment type="caution">
    <text evidence="1">The sequence shown here is derived from an EMBL/GenBank/DDBJ whole genome shotgun (WGS) entry which is preliminary data.</text>
</comment>
<proteinExistence type="predicted"/>
<protein>
    <submittedName>
        <fullName evidence="1">20107_t:CDS:1</fullName>
    </submittedName>
</protein>
<organism evidence="1 2">
    <name type="scientific">Gigaspora margarita</name>
    <dbReference type="NCBI Taxonomy" id="4874"/>
    <lineage>
        <taxon>Eukaryota</taxon>
        <taxon>Fungi</taxon>
        <taxon>Fungi incertae sedis</taxon>
        <taxon>Mucoromycota</taxon>
        <taxon>Glomeromycotina</taxon>
        <taxon>Glomeromycetes</taxon>
        <taxon>Diversisporales</taxon>
        <taxon>Gigasporaceae</taxon>
        <taxon>Gigaspora</taxon>
    </lineage>
</organism>
<gene>
    <name evidence="1" type="ORF">GMARGA_LOCUS12279</name>
</gene>
<accession>A0ABN7UYP6</accession>
<reference evidence="1 2" key="1">
    <citation type="submission" date="2021-06" db="EMBL/GenBank/DDBJ databases">
        <authorList>
            <person name="Kallberg Y."/>
            <person name="Tangrot J."/>
            <person name="Rosling A."/>
        </authorList>
    </citation>
    <scope>NUCLEOTIDE SEQUENCE [LARGE SCALE GENOMIC DNA]</scope>
    <source>
        <strain evidence="1 2">120-4 pot B 10/14</strain>
    </source>
</reference>
<dbReference type="EMBL" id="CAJVQB010007444">
    <property type="protein sequence ID" value="CAG8703474.1"/>
    <property type="molecule type" value="Genomic_DNA"/>
</dbReference>